<keyword evidence="3 6" id="KW-0808">Transferase</keyword>
<accession>A0ABN3U6Q7</accession>
<comment type="similarity">
    <text evidence="2 6">Belongs to the FPP/GGPP synthase family.</text>
</comment>
<dbReference type="EMBL" id="BAAASL010000030">
    <property type="protein sequence ID" value="GAA2725454.1"/>
    <property type="molecule type" value="Genomic_DNA"/>
</dbReference>
<dbReference type="Gene3D" id="1.10.600.10">
    <property type="entry name" value="Farnesyl Diphosphate Synthase"/>
    <property type="match status" value="1"/>
</dbReference>
<evidence type="ECO:0000256" key="1">
    <source>
        <dbReference type="ARBA" id="ARBA00001946"/>
    </source>
</evidence>
<dbReference type="PANTHER" id="PTHR12001:SF69">
    <property type="entry name" value="ALL TRANS-POLYPRENYL-DIPHOSPHATE SYNTHASE PDSS1"/>
    <property type="match status" value="1"/>
</dbReference>
<evidence type="ECO:0000313" key="9">
    <source>
        <dbReference type="Proteomes" id="UP001500886"/>
    </source>
</evidence>
<dbReference type="RefSeq" id="WP_344439597.1">
    <property type="nucleotide sequence ID" value="NZ_BAAASL010000030.1"/>
</dbReference>
<keyword evidence="5" id="KW-0460">Magnesium</keyword>
<evidence type="ECO:0000256" key="2">
    <source>
        <dbReference type="ARBA" id="ARBA00006706"/>
    </source>
</evidence>
<dbReference type="Pfam" id="PF00348">
    <property type="entry name" value="polyprenyl_synt"/>
    <property type="match status" value="1"/>
</dbReference>
<proteinExistence type="inferred from homology"/>
<keyword evidence="9" id="KW-1185">Reference proteome</keyword>
<dbReference type="CDD" id="cd00685">
    <property type="entry name" value="Trans_IPPS_HT"/>
    <property type="match status" value="1"/>
</dbReference>
<sequence>MPPAGTGPALPGPALPGPDLPRLTGDLSRVRDRVVKELTLDDPPIEEALQHLVRHPGKFLRPALVLGAADLVGGDTPASEHVITAGAAVELLHLATLCHDDLCDRARVRRGVPTVNARYGDSAALVLGDYLLASAFKLAAALGREAAGAAARCARRICVGQLVELRENGDQDRTVPGYFAAVSGKTAELLSFSALLGATAAGADERRRRALAAFGHHLGVAFQIWNDLGDLTAPGQGAGRDLGNGIYTLPVLFGLEAAGDRLRPLLSVPARDGTVAEVLAVLRDCGALERAAETADGRLRTAFARLEAADLPRPDRVTALRRMLAGLLPEVAQLLGTPPPTARSAKVAR</sequence>
<evidence type="ECO:0000256" key="7">
    <source>
        <dbReference type="SAM" id="MobiDB-lite"/>
    </source>
</evidence>
<dbReference type="PANTHER" id="PTHR12001">
    <property type="entry name" value="GERANYLGERANYL PYROPHOSPHATE SYNTHASE"/>
    <property type="match status" value="1"/>
</dbReference>
<dbReference type="InterPro" id="IPR008949">
    <property type="entry name" value="Isoprenoid_synthase_dom_sf"/>
</dbReference>
<dbReference type="SUPFAM" id="SSF48576">
    <property type="entry name" value="Terpenoid synthases"/>
    <property type="match status" value="1"/>
</dbReference>
<comment type="caution">
    <text evidence="8">The sequence shown here is derived from an EMBL/GenBank/DDBJ whole genome shotgun (WGS) entry which is preliminary data.</text>
</comment>
<feature type="compositionally biased region" description="Pro residues" evidence="7">
    <location>
        <begin position="1"/>
        <end position="19"/>
    </location>
</feature>
<protein>
    <submittedName>
        <fullName evidence="8">Polyprenyl synthetase family protein</fullName>
    </submittedName>
</protein>
<evidence type="ECO:0000256" key="3">
    <source>
        <dbReference type="ARBA" id="ARBA00022679"/>
    </source>
</evidence>
<organism evidence="8 9">
    <name type="scientific">Streptomyces luteosporeus</name>
    <dbReference type="NCBI Taxonomy" id="173856"/>
    <lineage>
        <taxon>Bacteria</taxon>
        <taxon>Bacillati</taxon>
        <taxon>Actinomycetota</taxon>
        <taxon>Actinomycetes</taxon>
        <taxon>Kitasatosporales</taxon>
        <taxon>Streptomycetaceae</taxon>
        <taxon>Streptomyces</taxon>
    </lineage>
</organism>
<evidence type="ECO:0000256" key="5">
    <source>
        <dbReference type="ARBA" id="ARBA00022842"/>
    </source>
</evidence>
<dbReference type="Proteomes" id="UP001500886">
    <property type="component" value="Unassembled WGS sequence"/>
</dbReference>
<reference evidence="8 9" key="1">
    <citation type="journal article" date="2019" name="Int. J. Syst. Evol. Microbiol.">
        <title>The Global Catalogue of Microorganisms (GCM) 10K type strain sequencing project: providing services to taxonomists for standard genome sequencing and annotation.</title>
        <authorList>
            <consortium name="The Broad Institute Genomics Platform"/>
            <consortium name="The Broad Institute Genome Sequencing Center for Infectious Disease"/>
            <person name="Wu L."/>
            <person name="Ma J."/>
        </authorList>
    </citation>
    <scope>NUCLEOTIDE SEQUENCE [LARGE SCALE GENOMIC DNA]</scope>
    <source>
        <strain evidence="8 9">JCM 4542</strain>
    </source>
</reference>
<feature type="region of interest" description="Disordered" evidence="7">
    <location>
        <begin position="1"/>
        <end position="25"/>
    </location>
</feature>
<evidence type="ECO:0000256" key="6">
    <source>
        <dbReference type="RuleBase" id="RU004466"/>
    </source>
</evidence>
<evidence type="ECO:0000256" key="4">
    <source>
        <dbReference type="ARBA" id="ARBA00022723"/>
    </source>
</evidence>
<keyword evidence="4" id="KW-0479">Metal-binding</keyword>
<dbReference type="InterPro" id="IPR000092">
    <property type="entry name" value="Polyprenyl_synt"/>
</dbReference>
<evidence type="ECO:0000313" key="8">
    <source>
        <dbReference type="EMBL" id="GAA2725454.1"/>
    </source>
</evidence>
<name>A0ABN3U6Q7_9ACTN</name>
<gene>
    <name evidence="8" type="ORF">GCM10010315_57580</name>
</gene>
<dbReference type="SFLD" id="SFLDS00005">
    <property type="entry name" value="Isoprenoid_Synthase_Type_I"/>
    <property type="match status" value="1"/>
</dbReference>
<comment type="cofactor">
    <cofactor evidence="1">
        <name>Mg(2+)</name>
        <dbReference type="ChEBI" id="CHEBI:18420"/>
    </cofactor>
</comment>